<keyword evidence="4" id="KW-1185">Reference proteome</keyword>
<dbReference type="PANTHER" id="PTHR14139">
    <property type="entry name" value="CALSYNTENIN"/>
    <property type="match status" value="1"/>
</dbReference>
<dbReference type="InterPro" id="IPR040853">
    <property type="entry name" value="RapA2_cadherin-like"/>
</dbReference>
<dbReference type="Proteomes" id="UP000006034">
    <property type="component" value="Unassembled WGS sequence"/>
</dbReference>
<dbReference type="PANTHER" id="PTHR14139:SF2">
    <property type="entry name" value="CALSYNTENIN-1"/>
    <property type="match status" value="1"/>
</dbReference>
<feature type="region of interest" description="Disordered" evidence="1">
    <location>
        <begin position="1373"/>
        <end position="1392"/>
    </location>
</feature>
<feature type="domain" description="Cadherin" evidence="2">
    <location>
        <begin position="1902"/>
        <end position="2019"/>
    </location>
</feature>
<dbReference type="Pfam" id="PF17803">
    <property type="entry name" value="Cadherin_4"/>
    <property type="match status" value="34"/>
</dbReference>
<evidence type="ECO:0000313" key="4">
    <source>
        <dbReference type="Proteomes" id="UP000006034"/>
    </source>
</evidence>
<comment type="caution">
    <text evidence="3">The sequence shown here is derived from an EMBL/GenBank/DDBJ whole genome shotgun (WGS) entry which is preliminary data.</text>
</comment>
<gene>
    <name evidence="3" type="ORF">HMPREF0179_05325</name>
</gene>
<dbReference type="InterPro" id="IPR013783">
    <property type="entry name" value="Ig-like_fold"/>
</dbReference>
<dbReference type="PROSITE" id="PS50268">
    <property type="entry name" value="CADHERIN_2"/>
    <property type="match status" value="1"/>
</dbReference>
<sequence length="4198" mass="424087">MVSFLPQNGTPGAYGTFTLHTDGTWSYDLDNNLPAVRALAPGYSLTETFTYTVSDNHGGTSSNTLTVTINGTNDAPAIAAAATSVTEDTQLTTSGTLPAPSDPDRGDTIAFVPQNGTLGHYGSLTLGADGSYTYTLNNNLYAVQSLGVGETLTDTFTYTVTDSHGAIGSNTLTVTIHGTNDAPAVAAAAASVTEDTQITTSGTLPTPSDTDVHDTVSFLTQRGAPGTYGTFTLSADGSYTYALNNNLPAVQALGVGETLTDTFAYAVTDGHGGIGINTLTVTINGTNDTPTVTAAASSVTEDSQTTASGILPTPQDTDTHDSVSFLAQNGTPGTYGAFTLNADGSYTYILNNSLPAVQSLGVGETLTDTFTYTVTDNHGAIGSNTLTVTISGTNDVPAVAAAAASVTEDTQISASGTLPQPQDPDLRDTVSFIPKTNETGTYGSLNLNADGSYTYTLDNTSPYVRELGAGETATDTFTYTVSDGHGGTASNTLTVTISGTNDAPTVAAAAASVTEDTQISASGTLPQPQDPDLHDTVAFTPKAGEAGTYGSLTLNADGSYTYTLNNTSPLVQGLGAGETVADTFTYTASDGHGGMASNTLTVTISGTNDAPTVAAATASVAEDTQISASGTLPQPQDADIHDTVAFLPQTNTAGLYGSLTLSADGTYTYTLNNASPLVQSLGTGESVTDAFTFTVSDGHGGTASNTLTVTINGTEDLPVLTPATASVREDVQLTASGVVPPPFDADIRDTLTFTAKANEAGRFGTLTLNADGTYTYTLNNSLSAVQALGVGETLTDVFQYTVTDSQGGSSSSTLTVTINGTNDIPTVAAAIASVTEDTKITASGILPTPQDTDIHDTLAFTPKVAEAGLYGKLTLAANGSYTYTLNNSLPAVQRLGVGETATDTFTYTVSDGHGGTSTNTLTVTINGTNDAPTIGASTASVTEDTLLTATGSVPVPRDPDVHDVLSIQPMSNVAGTYGTLTLNADGTYTYTLNNSLPAVQALGAGERLLDVFTYTVRDNHGATGSNTLTVTINGTNDTPSVGNATATVTEDTQTTATGFLPSPTDPDAHDSVPFLPQNATAGLYGTLTLRADGSYTYALNNALPAVQALGVEETLSDTFTYTVSDGHGGTASNTLTVTISGTNDTPVASAAIASVIEDTQITTAGTLPPPRDIDIRDSVSFVPQPLSAGTYGTLTLAADGTYTYTLNNSLPAVQALGAGETLTDTLSYGVVDNHGAIGTGTLTVTISGTNDAPTATAAAASVTEDLALTANGVLPPPRDVDIHDTLSFLPKAAEPGLYGTLTLRADGSYTYTLNNALPAVQALGVGETLTDTFTCTVSDGHGGTGSSTLTITVNGTDDAPSVAAAAASVTEDTGLTASGTLPAPTDPDAHDTPVFIPKTAEAGLYGSLTLNADGTYTYTLNNGSAAVQALGAGEKLADTFTYTVSDGHGGTASNTLTLTINGTNDAPSVAAAADSVKEDVKLTTSGILPAPTDPDAHDTPVFVPKTAEAGLYGSLTLNADGSYTYTLNNALPAVQTLGVGETLTDTFTYTVSDGHGGTASNTLTLTINGTNDTPSVGPTFGFVTEDTLTVLNGALSTPTDPDTHDMPVFVAKTAETGLYGSLTLRADGTYTYTLNNSMNAVQGLGQGETLRDIFTYTVSDGHGGTASNVLTVIINGTNDAPAVAAAVAAVTEDAKLTATGKLTTPTDIDNSADGIASDTLSFIPQIARAGAYGTLTLNADGTYVYTLNSTLGSVQALGAGETLTDVLTYTVTDGKGGTASNTLTVTITGTNDAPVVAAATATVAEDTRTTASGTLPAPQDIDAHDTVSFIPKTGEAGRYGTLTLNADGTYTYVLNNNLAAVQGLGVGDTLSEVFLYTVKDSHGAVGNNTLTITIQGTNDAPTASPGGGSVKEDSVLTASGRLAATDPDNTLDGAGSDALAYTPKVAQAGLYGTLTLNADGTWLYALNNSLGAVQGLTTGETLTDTFTYTVTDNHGAASTGTLTITVNGANDPPLTTPATVQVAEDAATVASGTLPAPSDPDNTQDGVISDILSFVPATVQGIYGTLVMDAAGRYTYTLNNSLAVVQRLGVGETLQEVFSYAVQDQHGGISTNTLTVTVNGTNDAPTVAAAAASVTEDAQITASGSLPAPRDTDTHDTVAFIPQTATAGTYGTLTVNADGTYLYTLNNNLPAVQALQAGQTLTDTFTYTVTDNRGGTGSNTLTVTISGLQETGELSGPGNVTEDVRLATSGTLPVPADPLGILSGLLNGLTYSATTLNGLYGTFTLNANGSYTYTLNNNLGAVQGLTTGETLLDVLPYKVTNILGAALNGSYAVTIHGTNDTPVAPSVSVSVQEDTLLLSSGIIAATDPDNTRDGIVSDLLSFTPQTTAGLYGTLTLNAAGAYTYTLNNSLSVVQALGQGESLSETFNYTVKDQHGGITVGTLTVNISGTNDLPVPTVQTASLTEDVKAVALGSLRPVPDPDVNDIVTFVPQSSTAGLYGTLTLNANGSYVYVLNNSSAAVQGLGPGESVTDTFAYAVSDGHGGTAASTLTLTINGTNDAPTVGAASASIGEEAAGPANALSGLLPTPYDADIRDAVSFVPQTNRAGTWGTLTLRADGTYTYALTDSAALHSLGAGQIAYDTFAYTVADNHGASVTNTLTITVIGVNDAPSVASATASVQEDTLLTASGILPAPTDPDAGDRPQFVMQLSTQGQYGTLFLSPAGAYTYTLNNGLPAVHALGEGDTLTDTFTYTVTDGHGGTATNTLTVTINGTNDAPTVDAADAAITEGVAQTAGTLPTPQDPDAHDVPVFVPQTGAAGLYGSLTLDASGAYVYTLNNNLAVVKQLGLGETLTDTFTYTVTDNHGGTATNTLTVTVNGINTPPLTGTVTAGSVTEDTSTVLTGIMTAPPDPNPHDTVVFLPQTGTAGAYGTLTLAASGRYTYVLNNTLPAVQGLGVGETLTDTLAATVSDGKGGLTQTTLAITINGTNDLPSVAPSSGAITEDTAILAGTLSLPTDPDIHDTPAFLPQLGTAGAYGTLTLNADGTYSYALNNSLSAVQGLGVGETLTDSFAYTVSDGHGGTASNTLTITISGANDAPAALAATASVTEDTALSASGVLPRPSDPDFHDTVAFIPLAARAGAYGTLTLAADGHYTYVLNNTLPAVQGLGVGETLTDTITYQVIDNHGATGSATLTVTINGTNDNPIVTPLTASILETAASVSGALPAPTDPDIHDAPAYVPFAARAGIYGSLTLNADGSYTYVLNQSQPAVQGLGQGETLTDTFAYSVVDGHGGAASGTLTVTVNGINNPPTVAASAAVIAEHTPYVTGVLPSPDDPDIHDTVSFTPATLTGRYGTLSLDAHGGYVYTLNAHSPDVSGLGQGESLTDTITYGIADDKGGTGTGTLTVTINGTNDAPVLGPQAASVSVGGTVTAAGTLIAGDPDAHDTVSFTPFTAQAGLYGTLTLNADGTYAYTLNSGLSAVRQLSIGDTLQDVFLCQAQDQYGLTGSGTLTVTINGGNEAPTVAAATASVTEDLALTATGTLPAPQDINIHDAIGFVPLSAQAGTYGTLTLTAGGRYIYVLNNALPSVQALGTGETLTDTFTYQAIDNHGAIGSNTLTVTINGTNDAPTMSLAAAAFARTDLTLTGVLPPPHDPDAHDTASYQPLTAQAGLYGTLTLNADGTYTYVLNNTLDTVRELGAGESLQDVFSCTVIDSHGATGAGVFTITINGSNDAPTAADATASVTAAVSGDQVLATGILPHPADPNIHDVLSFVPLAAEAGSYGTLTLAADGSWTYTLNNAADAVRQLGAGATLTDTITYQVADNHGATGNATLSVTIYGVNDLPAVAAATASVTEDTAAAASGILPAPTDPDSGDSVSFVPIAGGAGLFGTLNLDAEGHYTYTLNNSLAVVQGLGEGQTLTDTFTYTVTDAHGGTGSNTLTVTINGVNDSPSVAAATADVTEDVQTLVTGTLPAPHDQDNYGVPNDILSFTPQIAEPGAYGSLTLNADGTYTYILNNALPAVQNLNAGDTLTDTFTYTVTDNHGGTGSNTLTVTIHGLDEPSGGGTYAAPQTASLSVTAETGEAVPPGTGATSTLPDYLQPEGDSLASVLNHYASSGSGQGHETAATDGTHPEDGAAPDASPLPSSEDGGAPTVSAPIETAVHDAQPQQYSEPYTPPMESSTETLQQNVSQELARNGGI</sequence>
<evidence type="ECO:0000259" key="2">
    <source>
        <dbReference type="PROSITE" id="PS50268"/>
    </source>
</evidence>
<reference evidence="3 4" key="1">
    <citation type="submission" date="2010-10" db="EMBL/GenBank/DDBJ databases">
        <authorList>
            <consortium name="The Broad Institute Genome Sequencing Platform"/>
            <person name="Ward D."/>
            <person name="Earl A."/>
            <person name="Feldgarden M."/>
            <person name="Young S.K."/>
            <person name="Gargeya S."/>
            <person name="Zeng Q."/>
            <person name="Alvarado L."/>
            <person name="Berlin A."/>
            <person name="Bochicchio J."/>
            <person name="Chapman S.B."/>
            <person name="Chen Z."/>
            <person name="Freedman E."/>
            <person name="Gellesch M."/>
            <person name="Goldberg J."/>
            <person name="Griggs A."/>
            <person name="Gujja S."/>
            <person name="Heilman E."/>
            <person name="Heiman D."/>
            <person name="Howarth C."/>
            <person name="Mehta T."/>
            <person name="Neiman D."/>
            <person name="Pearson M."/>
            <person name="Roberts A."/>
            <person name="Saif S."/>
            <person name="Shea T."/>
            <person name="Shenoy N."/>
            <person name="Sisk P."/>
            <person name="Stolte C."/>
            <person name="Sykes S."/>
            <person name="White J."/>
            <person name="Yandava C."/>
            <person name="Allen-Vercoe E."/>
            <person name="Sibley C."/>
            <person name="Ambrose C.E."/>
            <person name="Strauss J."/>
            <person name="Daigneault M."/>
            <person name="Haas B."/>
            <person name="Nusbaum C."/>
            <person name="Birren B."/>
        </authorList>
    </citation>
    <scope>NUCLEOTIDE SEQUENCE [LARGE SCALE GENOMIC DNA]</scope>
    <source>
        <strain evidence="3 4">3_1_6</strain>
    </source>
</reference>
<evidence type="ECO:0000256" key="1">
    <source>
        <dbReference type="SAM" id="MobiDB-lite"/>
    </source>
</evidence>
<dbReference type="OrthoDB" id="5454111at2"/>
<organism evidence="3 4">
    <name type="scientific">Bilophila wadsworthia (strain 3_1_6)</name>
    <dbReference type="NCBI Taxonomy" id="563192"/>
    <lineage>
        <taxon>Bacteria</taxon>
        <taxon>Pseudomonadati</taxon>
        <taxon>Thermodesulfobacteriota</taxon>
        <taxon>Desulfovibrionia</taxon>
        <taxon>Desulfovibrionales</taxon>
        <taxon>Desulfovibrionaceae</taxon>
        <taxon>Bilophila</taxon>
    </lineage>
</organism>
<dbReference type="eggNOG" id="COG2931">
    <property type="taxonomic scope" value="Bacteria"/>
</dbReference>
<feature type="region of interest" description="Disordered" evidence="1">
    <location>
        <begin position="4079"/>
        <end position="4198"/>
    </location>
</feature>
<feature type="compositionally biased region" description="Polar residues" evidence="1">
    <location>
        <begin position="4165"/>
        <end position="4192"/>
    </location>
</feature>
<dbReference type="Pfam" id="PF17963">
    <property type="entry name" value="Big_9"/>
    <property type="match status" value="1"/>
</dbReference>
<dbReference type="STRING" id="563192.HMPREF0179_05325"/>
<dbReference type="Gene3D" id="2.60.40.10">
    <property type="entry name" value="Immunoglobulins"/>
    <property type="match status" value="38"/>
</dbReference>
<dbReference type="GO" id="GO:0016020">
    <property type="term" value="C:membrane"/>
    <property type="evidence" value="ECO:0007669"/>
    <property type="project" value="InterPro"/>
</dbReference>
<dbReference type="InterPro" id="IPR010221">
    <property type="entry name" value="VCBS_dom"/>
</dbReference>
<name>S2LB15_BILW3</name>
<dbReference type="eggNOG" id="COG3210">
    <property type="taxonomic scope" value="Bacteria"/>
</dbReference>
<dbReference type="NCBIfam" id="TIGR01965">
    <property type="entry name" value="VCBS_repeat"/>
    <property type="match status" value="38"/>
</dbReference>
<proteinExistence type="predicted"/>
<dbReference type="NCBIfam" id="NF012211">
    <property type="entry name" value="tand_rpt_95"/>
    <property type="match status" value="6"/>
</dbReference>
<dbReference type="GO" id="GO:0005509">
    <property type="term" value="F:calcium ion binding"/>
    <property type="evidence" value="ECO:0007669"/>
    <property type="project" value="InterPro"/>
</dbReference>
<protein>
    <submittedName>
        <fullName evidence="3">VCBS protein</fullName>
    </submittedName>
</protein>
<dbReference type="EMBL" id="ADCP02000005">
    <property type="protein sequence ID" value="EPC05682.1"/>
    <property type="molecule type" value="Genomic_DNA"/>
</dbReference>
<reference evidence="3 4" key="2">
    <citation type="submission" date="2013-04" db="EMBL/GenBank/DDBJ databases">
        <title>The Genome Sequence of Bilophila wadsworthia 3_1_6.</title>
        <authorList>
            <consortium name="The Broad Institute Genomics Platform"/>
            <person name="Earl A."/>
            <person name="Ward D."/>
            <person name="Feldgarden M."/>
            <person name="Gevers D."/>
            <person name="Sibley C."/>
            <person name="Strauss J."/>
            <person name="Allen-Vercoe E."/>
            <person name="Walker B."/>
            <person name="Young S."/>
            <person name="Zeng Q."/>
            <person name="Gargeya S."/>
            <person name="Fitzgerald M."/>
            <person name="Haas B."/>
            <person name="Abouelleil A."/>
            <person name="Allen A.W."/>
            <person name="Alvarado L."/>
            <person name="Arachchi H.M."/>
            <person name="Berlin A.M."/>
            <person name="Chapman S.B."/>
            <person name="Gainer-Dewar J."/>
            <person name="Goldberg J."/>
            <person name="Griggs A."/>
            <person name="Gujja S."/>
            <person name="Hansen M."/>
            <person name="Howarth C."/>
            <person name="Imamovic A."/>
            <person name="Ireland A."/>
            <person name="Larimer J."/>
            <person name="McCowan C."/>
            <person name="Murphy C."/>
            <person name="Pearson M."/>
            <person name="Poon T.W."/>
            <person name="Priest M."/>
            <person name="Roberts A."/>
            <person name="Saif S."/>
            <person name="Shea T."/>
            <person name="Sisk P."/>
            <person name="Sykes S."/>
            <person name="Wortman J."/>
            <person name="Nusbaum C."/>
            <person name="Birren B."/>
        </authorList>
    </citation>
    <scope>NUCLEOTIDE SEQUENCE [LARGE SCALE GENOMIC DNA]</scope>
    <source>
        <strain evidence="3 4">3_1_6</strain>
    </source>
</reference>
<evidence type="ECO:0000313" key="3">
    <source>
        <dbReference type="EMBL" id="EPC05682.1"/>
    </source>
</evidence>
<dbReference type="GO" id="GO:0007156">
    <property type="term" value="P:homophilic cell adhesion via plasma membrane adhesion molecules"/>
    <property type="evidence" value="ECO:0007669"/>
    <property type="project" value="InterPro"/>
</dbReference>
<accession>S2LB15</accession>
<dbReference type="InterPro" id="IPR002126">
    <property type="entry name" value="Cadherin-like_dom"/>
</dbReference>
<dbReference type="HOGENOM" id="CLU_224111_0_0_7"/>